<accession>A0A0S3SHY6</accession>
<keyword evidence="1" id="KW-1133">Transmembrane helix</keyword>
<feature type="non-terminal residue" evidence="2">
    <location>
        <position position="1"/>
    </location>
</feature>
<dbReference type="AlphaFoldDB" id="A0A0S3SHY6"/>
<organism evidence="2 3">
    <name type="scientific">Vigna angularis var. angularis</name>
    <dbReference type="NCBI Taxonomy" id="157739"/>
    <lineage>
        <taxon>Eukaryota</taxon>
        <taxon>Viridiplantae</taxon>
        <taxon>Streptophyta</taxon>
        <taxon>Embryophyta</taxon>
        <taxon>Tracheophyta</taxon>
        <taxon>Spermatophyta</taxon>
        <taxon>Magnoliopsida</taxon>
        <taxon>eudicotyledons</taxon>
        <taxon>Gunneridae</taxon>
        <taxon>Pentapetalae</taxon>
        <taxon>rosids</taxon>
        <taxon>fabids</taxon>
        <taxon>Fabales</taxon>
        <taxon>Fabaceae</taxon>
        <taxon>Papilionoideae</taxon>
        <taxon>50 kb inversion clade</taxon>
        <taxon>NPAAA clade</taxon>
        <taxon>indigoferoid/millettioid clade</taxon>
        <taxon>Phaseoleae</taxon>
        <taxon>Vigna</taxon>
    </lineage>
</organism>
<evidence type="ECO:0000313" key="3">
    <source>
        <dbReference type="Proteomes" id="UP000291084"/>
    </source>
</evidence>
<gene>
    <name evidence="2" type="primary">Vigan.07G118800</name>
    <name evidence="2" type="ORF">VIGAN_07118800</name>
</gene>
<keyword evidence="1" id="KW-0812">Transmembrane</keyword>
<protein>
    <recommendedName>
        <fullName evidence="4">Terpene synthase N-terminal domain-containing protein</fullName>
    </recommendedName>
</protein>
<reference evidence="2 3" key="1">
    <citation type="journal article" date="2015" name="Sci. Rep.">
        <title>The power of single molecule real-time sequencing technology in the de novo assembly of a eukaryotic genome.</title>
        <authorList>
            <person name="Sakai H."/>
            <person name="Naito K."/>
            <person name="Ogiso-Tanaka E."/>
            <person name="Takahashi Y."/>
            <person name="Iseki K."/>
            <person name="Muto C."/>
            <person name="Satou K."/>
            <person name="Teruya K."/>
            <person name="Shiroma A."/>
            <person name="Shimoji M."/>
            <person name="Hirano T."/>
            <person name="Itoh T."/>
            <person name="Kaga A."/>
            <person name="Tomooka N."/>
        </authorList>
    </citation>
    <scope>NUCLEOTIDE SEQUENCE [LARGE SCALE GENOMIC DNA]</scope>
    <source>
        <strain evidence="3">cv. Shumari</strain>
    </source>
</reference>
<proteinExistence type="predicted"/>
<keyword evidence="1" id="KW-0472">Membrane</keyword>
<feature type="transmembrane region" description="Helical" evidence="1">
    <location>
        <begin position="51"/>
        <end position="71"/>
    </location>
</feature>
<name>A0A0S3SHY6_PHAAN</name>
<evidence type="ECO:0000313" key="2">
    <source>
        <dbReference type="EMBL" id="BAT92460.1"/>
    </source>
</evidence>
<sequence>SIIDKSQRNIEKKITMSLSTEHAPSAITRPCANFPPSFWGDSFLQYDSESLVLYFTFEFAIFYFYLLTNVIF</sequence>
<dbReference type="EMBL" id="AP015040">
    <property type="protein sequence ID" value="BAT92460.1"/>
    <property type="molecule type" value="Genomic_DNA"/>
</dbReference>
<evidence type="ECO:0008006" key="4">
    <source>
        <dbReference type="Google" id="ProtNLM"/>
    </source>
</evidence>
<dbReference type="Proteomes" id="UP000291084">
    <property type="component" value="Chromosome 7"/>
</dbReference>
<keyword evidence="3" id="KW-1185">Reference proteome</keyword>
<evidence type="ECO:0000256" key="1">
    <source>
        <dbReference type="SAM" id="Phobius"/>
    </source>
</evidence>